<dbReference type="AlphaFoldDB" id="A0A7J8GM59"/>
<dbReference type="EMBL" id="JACASF010000009">
    <property type="protein sequence ID" value="KAF6461037.1"/>
    <property type="molecule type" value="Genomic_DNA"/>
</dbReference>
<sequence length="87" mass="9521">MNTDSGGCVRKRAAMSVTLTSVKRVQSSPNLLAAGRDSQSPDSAKGFRSVRPNLQEKRSATQVLLHTLVCCVIVKLQYLFSSNMYIC</sequence>
<feature type="region of interest" description="Disordered" evidence="1">
    <location>
        <begin position="28"/>
        <end position="51"/>
    </location>
</feature>
<keyword evidence="3" id="KW-1185">Reference proteome</keyword>
<gene>
    <name evidence="2" type="ORF">HJG59_017158</name>
</gene>
<comment type="caution">
    <text evidence="2">The sequence shown here is derived from an EMBL/GenBank/DDBJ whole genome shotgun (WGS) entry which is preliminary data.</text>
</comment>
<reference evidence="2 3" key="1">
    <citation type="journal article" date="2020" name="Nature">
        <title>Six reference-quality genomes reveal evolution of bat adaptations.</title>
        <authorList>
            <person name="Jebb D."/>
            <person name="Huang Z."/>
            <person name="Pippel M."/>
            <person name="Hughes G.M."/>
            <person name="Lavrichenko K."/>
            <person name="Devanna P."/>
            <person name="Winkler S."/>
            <person name="Jermiin L.S."/>
            <person name="Skirmuntt E.C."/>
            <person name="Katzourakis A."/>
            <person name="Burkitt-Gray L."/>
            <person name="Ray D.A."/>
            <person name="Sullivan K.A.M."/>
            <person name="Roscito J.G."/>
            <person name="Kirilenko B.M."/>
            <person name="Davalos L.M."/>
            <person name="Corthals A.P."/>
            <person name="Power M.L."/>
            <person name="Jones G."/>
            <person name="Ransome R.D."/>
            <person name="Dechmann D.K.N."/>
            <person name="Locatelli A.G."/>
            <person name="Puechmaille S.J."/>
            <person name="Fedrigo O."/>
            <person name="Jarvis E.D."/>
            <person name="Hiller M."/>
            <person name="Vernes S.C."/>
            <person name="Myers E.W."/>
            <person name="Teeling E.C."/>
        </authorList>
    </citation>
    <scope>NUCLEOTIDE SEQUENCE [LARGE SCALE GENOMIC DNA]</scope>
    <source>
        <strain evidence="2">MMolMol1</strain>
        <tissue evidence="2">Muscle</tissue>
    </source>
</reference>
<evidence type="ECO:0000313" key="3">
    <source>
        <dbReference type="Proteomes" id="UP000550707"/>
    </source>
</evidence>
<protein>
    <submittedName>
        <fullName evidence="2">Sorbin and SH3 domain containing 2</fullName>
    </submittedName>
</protein>
<evidence type="ECO:0000313" key="2">
    <source>
        <dbReference type="EMBL" id="KAF6461037.1"/>
    </source>
</evidence>
<organism evidence="2 3">
    <name type="scientific">Molossus molossus</name>
    <name type="common">Pallas' mastiff bat</name>
    <name type="synonym">Vespertilio molossus</name>
    <dbReference type="NCBI Taxonomy" id="27622"/>
    <lineage>
        <taxon>Eukaryota</taxon>
        <taxon>Metazoa</taxon>
        <taxon>Chordata</taxon>
        <taxon>Craniata</taxon>
        <taxon>Vertebrata</taxon>
        <taxon>Euteleostomi</taxon>
        <taxon>Mammalia</taxon>
        <taxon>Eutheria</taxon>
        <taxon>Laurasiatheria</taxon>
        <taxon>Chiroptera</taxon>
        <taxon>Yangochiroptera</taxon>
        <taxon>Molossidae</taxon>
        <taxon>Molossus</taxon>
    </lineage>
</organism>
<evidence type="ECO:0000256" key="1">
    <source>
        <dbReference type="SAM" id="MobiDB-lite"/>
    </source>
</evidence>
<dbReference type="Proteomes" id="UP000550707">
    <property type="component" value="Unassembled WGS sequence"/>
</dbReference>
<proteinExistence type="predicted"/>
<accession>A0A7J8GM59</accession>
<name>A0A7J8GM59_MOLMO</name>